<feature type="non-terminal residue" evidence="9">
    <location>
        <position position="1"/>
    </location>
</feature>
<dbReference type="InterPro" id="IPR020519">
    <property type="entry name" value="DIPK2A/B"/>
</dbReference>
<dbReference type="SMART" id="SM00209">
    <property type="entry name" value="TSP1"/>
    <property type="match status" value="2"/>
</dbReference>
<dbReference type="PRINTS" id="PR01705">
    <property type="entry name" value="TSP1REPEAT"/>
</dbReference>
<keyword evidence="7" id="KW-0812">Transmembrane</keyword>
<evidence type="ECO:0000256" key="7">
    <source>
        <dbReference type="SAM" id="Phobius"/>
    </source>
</evidence>
<dbReference type="InterPro" id="IPR022049">
    <property type="entry name" value="FAM69_kinase_dom"/>
</dbReference>
<comment type="similarity">
    <text evidence="2">Belongs to the DIPK family.</text>
</comment>
<dbReference type="EMBL" id="VSWD01000008">
    <property type="protein sequence ID" value="KAK3095420.1"/>
    <property type="molecule type" value="Genomic_DNA"/>
</dbReference>
<dbReference type="PANTHER" id="PTHR32073:SF7">
    <property type="entry name" value="GH11358P"/>
    <property type="match status" value="1"/>
</dbReference>
<evidence type="ECO:0000313" key="9">
    <source>
        <dbReference type="EMBL" id="KAK3095420.1"/>
    </source>
</evidence>
<protein>
    <recommendedName>
        <fullName evidence="8">FAM69 protein-kinase domain-containing protein</fullName>
    </recommendedName>
</protein>
<reference evidence="9" key="1">
    <citation type="submission" date="2019-08" db="EMBL/GenBank/DDBJ databases">
        <title>The improved chromosome-level genome for the pearl oyster Pinctada fucata martensii using PacBio sequencing and Hi-C.</title>
        <authorList>
            <person name="Zheng Z."/>
        </authorList>
    </citation>
    <scope>NUCLEOTIDE SEQUENCE</scope>
    <source>
        <strain evidence="9">ZZ-2019</strain>
        <tissue evidence="9">Adductor muscle</tissue>
    </source>
</reference>
<keyword evidence="10" id="KW-1185">Reference proteome</keyword>
<dbReference type="InterPro" id="IPR036383">
    <property type="entry name" value="TSP1_rpt_sf"/>
</dbReference>
<dbReference type="AlphaFoldDB" id="A0AA88Y9D2"/>
<dbReference type="Proteomes" id="UP001186944">
    <property type="component" value="Unassembled WGS sequence"/>
</dbReference>
<evidence type="ECO:0000256" key="1">
    <source>
        <dbReference type="ARBA" id="ARBA00004613"/>
    </source>
</evidence>
<keyword evidence="7" id="KW-1133">Transmembrane helix</keyword>
<keyword evidence="4" id="KW-0732">Signal</keyword>
<feature type="domain" description="FAM69 protein-kinase" evidence="8">
    <location>
        <begin position="388"/>
        <end position="581"/>
    </location>
</feature>
<dbReference type="SUPFAM" id="SSF82895">
    <property type="entry name" value="TSP-1 type 1 repeat"/>
    <property type="match status" value="2"/>
</dbReference>
<sequence>GGWGGWGEWTSCSRTCGYGSIQRSRQWIYGDGMVTNYTYTSYGECWTKKPCPSSFLSTSFLRLHYEVHGKWSMWTAWSPCPVMCGGGTIVRKRLCNNPTPGKGGDFCEGNSTEVESCNNATCPVRFLCNTKSRNIQVRNSVGDRKISVVVVLDRENAVPSRLAMLPTIRNRKSGSVKNSMAGVGSIVIDATSKLRRLPFRMKCFLIGIAFVSIYVYGSLFFTITSNHLKEESYLETVKCPACYGHSACIDLKDGLISMKGWSRLRFLDFVNLKNVHVGEHDGIQKSVILKKLAHDRELQQADEQICLDANRPVTCDVGKNLMKTKTGNDIMRNGLLPVHLKGLSYMFACPTYNLLDRILKYYKEKMRANVNHVFSRDKLQIYGTARINQEPLLLQTFPASEGWPFPKYYGACGRFIVVENGGDSMEKYYNAPFHVRADLAYQVMKIAERLTNTGGNFVLYWTDVSYENLVVDSAGKVMVVDVENVIVVDRLAVHKVKPSGYDDLHESNFDDCGGRNCLSFSTENLCSHLNSDHNYFAACRNLLSKYANEADIGMPDGLLHDMPNYAKDDWDLEHLLNECVHPSGGEGRLKAKNKLLQALDVLRNVKDHKDVVAGERL</sequence>
<dbReference type="Pfam" id="PF00090">
    <property type="entry name" value="TSP_1"/>
    <property type="match status" value="2"/>
</dbReference>
<feature type="transmembrane region" description="Helical" evidence="7">
    <location>
        <begin position="203"/>
        <end position="223"/>
    </location>
</feature>
<dbReference type="InterPro" id="IPR000884">
    <property type="entry name" value="TSP1_rpt"/>
</dbReference>
<evidence type="ECO:0000256" key="5">
    <source>
        <dbReference type="ARBA" id="ARBA00022737"/>
    </source>
</evidence>
<comment type="caution">
    <text evidence="9">The sequence shown here is derived from an EMBL/GenBank/DDBJ whole genome shotgun (WGS) entry which is preliminary data.</text>
</comment>
<dbReference type="Gene3D" id="2.20.100.10">
    <property type="entry name" value="Thrombospondin type-1 (TSP1) repeat"/>
    <property type="match status" value="2"/>
</dbReference>
<name>A0AA88Y9D2_PINIB</name>
<evidence type="ECO:0000256" key="2">
    <source>
        <dbReference type="ARBA" id="ARBA00006338"/>
    </source>
</evidence>
<dbReference type="Pfam" id="PF12260">
    <property type="entry name" value="PIP49_C"/>
    <property type="match status" value="1"/>
</dbReference>
<keyword evidence="5" id="KW-0677">Repeat</keyword>
<evidence type="ECO:0000259" key="8">
    <source>
        <dbReference type="Pfam" id="PF12260"/>
    </source>
</evidence>
<proteinExistence type="inferred from homology"/>
<gene>
    <name evidence="9" type="ORF">FSP39_014457</name>
</gene>
<evidence type="ECO:0000313" key="10">
    <source>
        <dbReference type="Proteomes" id="UP001186944"/>
    </source>
</evidence>
<dbReference type="FunFam" id="2.20.100.10:FF:000007">
    <property type="entry name" value="Thrombospondin 1"/>
    <property type="match status" value="1"/>
</dbReference>
<dbReference type="GO" id="GO:0005576">
    <property type="term" value="C:extracellular region"/>
    <property type="evidence" value="ECO:0007669"/>
    <property type="project" value="UniProtKB-SubCell"/>
</dbReference>
<dbReference type="PANTHER" id="PTHR32073">
    <property type="entry name" value="GH11358P"/>
    <property type="match status" value="1"/>
</dbReference>
<evidence type="ECO:0000256" key="6">
    <source>
        <dbReference type="ARBA" id="ARBA00023157"/>
    </source>
</evidence>
<comment type="subcellular location">
    <subcellularLocation>
        <location evidence="1">Secreted</location>
    </subcellularLocation>
</comment>
<keyword evidence="7" id="KW-0472">Membrane</keyword>
<evidence type="ECO:0000256" key="4">
    <source>
        <dbReference type="ARBA" id="ARBA00022729"/>
    </source>
</evidence>
<accession>A0AA88Y9D2</accession>
<organism evidence="9 10">
    <name type="scientific">Pinctada imbricata</name>
    <name type="common">Atlantic pearl-oyster</name>
    <name type="synonym">Pinctada martensii</name>
    <dbReference type="NCBI Taxonomy" id="66713"/>
    <lineage>
        <taxon>Eukaryota</taxon>
        <taxon>Metazoa</taxon>
        <taxon>Spiralia</taxon>
        <taxon>Lophotrochozoa</taxon>
        <taxon>Mollusca</taxon>
        <taxon>Bivalvia</taxon>
        <taxon>Autobranchia</taxon>
        <taxon>Pteriomorphia</taxon>
        <taxon>Pterioida</taxon>
        <taxon>Pterioidea</taxon>
        <taxon>Pteriidae</taxon>
        <taxon>Pinctada</taxon>
    </lineage>
</organism>
<dbReference type="PROSITE" id="PS50092">
    <property type="entry name" value="TSP1"/>
    <property type="match status" value="2"/>
</dbReference>
<keyword evidence="6" id="KW-1015">Disulfide bond</keyword>
<keyword evidence="3" id="KW-0964">Secreted</keyword>
<evidence type="ECO:0000256" key="3">
    <source>
        <dbReference type="ARBA" id="ARBA00022525"/>
    </source>
</evidence>